<feature type="domain" description="Sema" evidence="3">
    <location>
        <begin position="1"/>
        <end position="56"/>
    </location>
</feature>
<dbReference type="PROSITE" id="PS51004">
    <property type="entry name" value="SEMA"/>
    <property type="match status" value="1"/>
</dbReference>
<dbReference type="SUPFAM" id="SSF101912">
    <property type="entry name" value="Sema domain"/>
    <property type="match status" value="1"/>
</dbReference>
<evidence type="ECO:0000313" key="5">
    <source>
        <dbReference type="Proteomes" id="UP001529510"/>
    </source>
</evidence>
<evidence type="ECO:0000256" key="1">
    <source>
        <dbReference type="ARBA" id="ARBA00023180"/>
    </source>
</evidence>
<dbReference type="AlphaFoldDB" id="A0ABD0P103"/>
<dbReference type="InterPro" id="IPR036352">
    <property type="entry name" value="Semap_dom_sf"/>
</dbReference>
<sequence>MLLSVFSDQYLYAGTASDFLGKDSTFSRSLGPPPDQQYIRTDISEDYWINGQCSPL</sequence>
<evidence type="ECO:0000256" key="2">
    <source>
        <dbReference type="PROSITE-ProRule" id="PRU00352"/>
    </source>
</evidence>
<dbReference type="InterPro" id="IPR015943">
    <property type="entry name" value="WD40/YVTN_repeat-like_dom_sf"/>
</dbReference>
<name>A0ABD0P103_CIRMR</name>
<comment type="caution">
    <text evidence="4">The sequence shown here is derived from an EMBL/GenBank/DDBJ whole genome shotgun (WGS) entry which is preliminary data.</text>
</comment>
<keyword evidence="5" id="KW-1185">Reference proteome</keyword>
<organism evidence="4 5">
    <name type="scientific">Cirrhinus mrigala</name>
    <name type="common">Mrigala</name>
    <dbReference type="NCBI Taxonomy" id="683832"/>
    <lineage>
        <taxon>Eukaryota</taxon>
        <taxon>Metazoa</taxon>
        <taxon>Chordata</taxon>
        <taxon>Craniata</taxon>
        <taxon>Vertebrata</taxon>
        <taxon>Euteleostomi</taxon>
        <taxon>Actinopterygii</taxon>
        <taxon>Neopterygii</taxon>
        <taxon>Teleostei</taxon>
        <taxon>Ostariophysi</taxon>
        <taxon>Cypriniformes</taxon>
        <taxon>Cyprinidae</taxon>
        <taxon>Labeoninae</taxon>
        <taxon>Labeonini</taxon>
        <taxon>Cirrhinus</taxon>
    </lineage>
</organism>
<feature type="non-terminal residue" evidence="4">
    <location>
        <position position="56"/>
    </location>
</feature>
<keyword evidence="1" id="KW-0325">Glycoprotein</keyword>
<dbReference type="Gene3D" id="2.130.10.10">
    <property type="entry name" value="YVTN repeat-like/Quinoprotein amine dehydrogenase"/>
    <property type="match status" value="1"/>
</dbReference>
<comment type="caution">
    <text evidence="2">Lacks conserved residue(s) required for the propagation of feature annotation.</text>
</comment>
<reference evidence="4 5" key="1">
    <citation type="submission" date="2024-05" db="EMBL/GenBank/DDBJ databases">
        <title>Genome sequencing and assembly of Indian major carp, Cirrhinus mrigala (Hamilton, 1822).</title>
        <authorList>
            <person name="Mohindra V."/>
            <person name="Chowdhury L.M."/>
            <person name="Lal K."/>
            <person name="Jena J.K."/>
        </authorList>
    </citation>
    <scope>NUCLEOTIDE SEQUENCE [LARGE SCALE GENOMIC DNA]</scope>
    <source>
        <strain evidence="4">CM1030</strain>
        <tissue evidence="4">Blood</tissue>
    </source>
</reference>
<dbReference type="Proteomes" id="UP001529510">
    <property type="component" value="Unassembled WGS sequence"/>
</dbReference>
<evidence type="ECO:0000259" key="3">
    <source>
        <dbReference type="PROSITE" id="PS51004"/>
    </source>
</evidence>
<protein>
    <recommendedName>
        <fullName evidence="3">Sema domain-containing protein</fullName>
    </recommendedName>
</protein>
<dbReference type="EMBL" id="JAMKFB020000018">
    <property type="protein sequence ID" value="KAL0167705.1"/>
    <property type="molecule type" value="Genomic_DNA"/>
</dbReference>
<gene>
    <name evidence="4" type="ORF">M9458_035927</name>
</gene>
<proteinExistence type="predicted"/>
<accession>A0ABD0P103</accession>
<dbReference type="GO" id="GO:0007399">
    <property type="term" value="P:nervous system development"/>
    <property type="evidence" value="ECO:0007669"/>
    <property type="project" value="UniProtKB-ARBA"/>
</dbReference>
<evidence type="ECO:0000313" key="4">
    <source>
        <dbReference type="EMBL" id="KAL0167705.1"/>
    </source>
</evidence>
<dbReference type="InterPro" id="IPR001627">
    <property type="entry name" value="Semap_dom"/>
</dbReference>